<reference evidence="2" key="2">
    <citation type="submission" date="2020-09" db="EMBL/GenBank/DDBJ databases">
        <authorList>
            <person name="Sun Q."/>
            <person name="Ohkuma M."/>
        </authorList>
    </citation>
    <scope>NUCLEOTIDE SEQUENCE</scope>
    <source>
        <strain evidence="2">JCM 4518</strain>
    </source>
</reference>
<feature type="region of interest" description="Disordered" evidence="1">
    <location>
        <begin position="224"/>
        <end position="244"/>
    </location>
</feature>
<keyword evidence="3" id="KW-1185">Reference proteome</keyword>
<comment type="caution">
    <text evidence="2">The sequence shown here is derived from an EMBL/GenBank/DDBJ whole genome shotgun (WGS) entry which is preliminary data.</text>
</comment>
<evidence type="ECO:0000313" key="3">
    <source>
        <dbReference type="Proteomes" id="UP000644020"/>
    </source>
</evidence>
<evidence type="ECO:0000313" key="2">
    <source>
        <dbReference type="EMBL" id="GHB06090.1"/>
    </source>
</evidence>
<protein>
    <submittedName>
        <fullName evidence="2">Uncharacterized protein</fullName>
    </submittedName>
</protein>
<accession>A0A918WDF2</accession>
<evidence type="ECO:0000256" key="1">
    <source>
        <dbReference type="SAM" id="MobiDB-lite"/>
    </source>
</evidence>
<sequence>MSASFTADVFARVERSVEERHAGGVFPCRGGAAEGACATGGGVSLVEARSRARGGDFTDSERLAVWQHVGRHLQEEAKDPGDRTWTLIAVWLLASRLRAASYKISRANPGSALADVASAVLEGVLEGVRTIGEKSPEDVGRHLVNAAYTAGWLQAVSPHRRETPVGEWEVLGGTVAQGPQVRAPGGVVEVGDLSGALARRAQGERLGSLAHRLGLLEHARRVRRANRAGSRRPEDRGAHARNGQFVLFELGEEES</sequence>
<dbReference type="RefSeq" id="WP_189982544.1">
    <property type="nucleotide sequence ID" value="NZ_BMUL01000020.1"/>
</dbReference>
<dbReference type="EMBL" id="BMUL01000020">
    <property type="protein sequence ID" value="GHB06090.1"/>
    <property type="molecule type" value="Genomic_DNA"/>
</dbReference>
<organism evidence="2 3">
    <name type="scientific">Streptomyces termitum</name>
    <dbReference type="NCBI Taxonomy" id="67368"/>
    <lineage>
        <taxon>Bacteria</taxon>
        <taxon>Bacillati</taxon>
        <taxon>Actinomycetota</taxon>
        <taxon>Actinomycetes</taxon>
        <taxon>Kitasatosporales</taxon>
        <taxon>Streptomycetaceae</taxon>
        <taxon>Streptomyces</taxon>
    </lineage>
</organism>
<reference evidence="2" key="1">
    <citation type="journal article" date="2014" name="Int. J. Syst. Evol. Microbiol.">
        <title>Complete genome sequence of Corynebacterium casei LMG S-19264T (=DSM 44701T), isolated from a smear-ripened cheese.</title>
        <authorList>
            <consortium name="US DOE Joint Genome Institute (JGI-PGF)"/>
            <person name="Walter F."/>
            <person name="Albersmeier A."/>
            <person name="Kalinowski J."/>
            <person name="Ruckert C."/>
        </authorList>
    </citation>
    <scope>NUCLEOTIDE SEQUENCE</scope>
    <source>
        <strain evidence="2">JCM 4518</strain>
    </source>
</reference>
<proteinExistence type="predicted"/>
<dbReference type="AlphaFoldDB" id="A0A918WDF2"/>
<dbReference type="Proteomes" id="UP000644020">
    <property type="component" value="Unassembled WGS sequence"/>
</dbReference>
<gene>
    <name evidence="2" type="ORF">GCM10010305_56650</name>
</gene>
<name>A0A918WDF2_9ACTN</name>